<evidence type="ECO:0000256" key="3">
    <source>
        <dbReference type="ARBA" id="ARBA00022452"/>
    </source>
</evidence>
<sequence length="795" mass="86204">MLLSAPSFAQDVDNSNSGTPGSENSAASADVGEIIVTANKREQSANKVGLAITALSADVLKDQKVTTLSDLAAVVPGLSYTPSATQSPVYTLRGVGFYESTLAAYPTTSIYVDQVPLPFPAMTTHANFDLERVEILKGPQGTLFGQNSTGGAINFIAAKPTDEAQMGGDLTYGRFNRLEGNLYVSGPLSSTLKARLALTGGRADNWQHGYTRTDTATDTSYYGGRLIFDWEPTPELSAVLTLTGWRDESDPQIPQYQTLLSQAPAFTAPELRAYPFAPDNARAADWGPNPRAPHADNRLLQPTFNLTWNVSDGIAITSLTSYADYKQESGVETDGTTLDVDDFFLVNGRIKSFSQELRISNTGSDRFRWVIGGNYEKSHVTEQNYNSFTQISTAYIFGYTGTRNSTDQHMRNLAAFANVEYDLTDQLTVKLGGRYTDARRRATTCSRDPGDNSMNPVFEDLSQAIQNGFVPVAGFTPTGLTVPPIGDGCFQLDNITTDGTPATYLPSPFNGRLNEDNISWRVGLDYKATNLLLFYANVAKGYKAGSFPVISGATMEQYAGVTQEALLSYEAGFKLTSSDRRLQVNAAGFYYDYSNKQLRAKTLDALFGVLDKLVNVPKSRIIGAELDATWRPIDGLVIGLSGSVLDSKVTDYIGLNTAGQPIDLRGSAIPYTPKYQGRLSVDYSWRAGNVEPFVGAVISARSSASANIGGSSVIVVTPDFASSRPLQDTYKIDGYTLVDLRAGVKLDDGKWSISVFGKNVFNKFYLTNIFTDYDTIGRFTGQPATYGITISAKLP</sequence>
<dbReference type="Pfam" id="PF00593">
    <property type="entry name" value="TonB_dep_Rec_b-barrel"/>
    <property type="match status" value="1"/>
</dbReference>
<evidence type="ECO:0000256" key="10">
    <source>
        <dbReference type="ARBA" id="ARBA00023237"/>
    </source>
</evidence>
<evidence type="ECO:0000256" key="2">
    <source>
        <dbReference type="ARBA" id="ARBA00022448"/>
    </source>
</evidence>
<organism evidence="16 17">
    <name type="scientific">Novosphingobium arvoryzae</name>
    <dbReference type="NCBI Taxonomy" id="1256514"/>
    <lineage>
        <taxon>Bacteria</taxon>
        <taxon>Pseudomonadati</taxon>
        <taxon>Pseudomonadota</taxon>
        <taxon>Alphaproteobacteria</taxon>
        <taxon>Sphingomonadales</taxon>
        <taxon>Sphingomonadaceae</taxon>
        <taxon>Novosphingobium</taxon>
    </lineage>
</organism>
<keyword evidence="5 11" id="KW-0812">Transmembrane</keyword>
<comment type="similarity">
    <text evidence="11 12">Belongs to the TonB-dependent receptor family.</text>
</comment>
<reference evidence="16" key="2">
    <citation type="submission" date="2020-09" db="EMBL/GenBank/DDBJ databases">
        <authorList>
            <person name="Sun Q."/>
            <person name="Kim S."/>
        </authorList>
    </citation>
    <scope>NUCLEOTIDE SEQUENCE</scope>
    <source>
        <strain evidence="16">KCTC 32422</strain>
    </source>
</reference>
<dbReference type="SUPFAM" id="SSF56935">
    <property type="entry name" value="Porins"/>
    <property type="match status" value="1"/>
</dbReference>
<feature type="domain" description="TonB-dependent receptor-like beta-barrel" evidence="14">
    <location>
        <begin position="261"/>
        <end position="760"/>
    </location>
</feature>
<reference evidence="16" key="1">
    <citation type="journal article" date="2014" name="Int. J. Syst. Evol. Microbiol.">
        <title>Complete genome sequence of Corynebacterium casei LMG S-19264T (=DSM 44701T), isolated from a smear-ripened cheese.</title>
        <authorList>
            <consortium name="US DOE Joint Genome Institute (JGI-PGF)"/>
            <person name="Walter F."/>
            <person name="Albersmeier A."/>
            <person name="Kalinowski J."/>
            <person name="Ruckert C."/>
        </authorList>
    </citation>
    <scope>NUCLEOTIDE SEQUENCE</scope>
    <source>
        <strain evidence="16">KCTC 32422</strain>
    </source>
</reference>
<evidence type="ECO:0000313" key="16">
    <source>
        <dbReference type="EMBL" id="GHA02099.1"/>
    </source>
</evidence>
<evidence type="ECO:0000256" key="7">
    <source>
        <dbReference type="ARBA" id="ARBA00023065"/>
    </source>
</evidence>
<dbReference type="Proteomes" id="UP000634139">
    <property type="component" value="Unassembled WGS sequence"/>
</dbReference>
<keyword evidence="16" id="KW-0675">Receptor</keyword>
<evidence type="ECO:0000313" key="17">
    <source>
        <dbReference type="Proteomes" id="UP000634139"/>
    </source>
</evidence>
<dbReference type="InterPro" id="IPR039426">
    <property type="entry name" value="TonB-dep_rcpt-like"/>
</dbReference>
<keyword evidence="3 11" id="KW-1134">Transmembrane beta strand</keyword>
<feature type="compositionally biased region" description="Polar residues" evidence="13">
    <location>
        <begin position="12"/>
        <end position="26"/>
    </location>
</feature>
<name>A0A918RLS5_9SPHN</name>
<feature type="domain" description="TonB-dependent receptor plug" evidence="15">
    <location>
        <begin position="47"/>
        <end position="152"/>
    </location>
</feature>
<dbReference type="EMBL" id="BMZD01000005">
    <property type="protein sequence ID" value="GHA02099.1"/>
    <property type="molecule type" value="Genomic_DNA"/>
</dbReference>
<evidence type="ECO:0000256" key="4">
    <source>
        <dbReference type="ARBA" id="ARBA00022496"/>
    </source>
</evidence>
<dbReference type="PANTHER" id="PTHR32552">
    <property type="entry name" value="FERRICHROME IRON RECEPTOR-RELATED"/>
    <property type="match status" value="1"/>
</dbReference>
<accession>A0A918RLS5</accession>
<evidence type="ECO:0000256" key="12">
    <source>
        <dbReference type="RuleBase" id="RU003357"/>
    </source>
</evidence>
<evidence type="ECO:0000256" key="11">
    <source>
        <dbReference type="PROSITE-ProRule" id="PRU01360"/>
    </source>
</evidence>
<keyword evidence="10 11" id="KW-0998">Cell outer membrane</keyword>
<evidence type="ECO:0000256" key="6">
    <source>
        <dbReference type="ARBA" id="ARBA00023004"/>
    </source>
</evidence>
<gene>
    <name evidence="16" type="primary">fyuA</name>
    <name evidence="16" type="ORF">GCM10011617_23700</name>
</gene>
<comment type="subcellular location">
    <subcellularLocation>
        <location evidence="1 11">Cell outer membrane</location>
        <topology evidence="1 11">Multi-pass membrane protein</topology>
    </subcellularLocation>
</comment>
<evidence type="ECO:0000256" key="1">
    <source>
        <dbReference type="ARBA" id="ARBA00004571"/>
    </source>
</evidence>
<dbReference type="GO" id="GO:0009279">
    <property type="term" value="C:cell outer membrane"/>
    <property type="evidence" value="ECO:0007669"/>
    <property type="project" value="UniProtKB-SubCell"/>
</dbReference>
<dbReference type="Gene3D" id="2.40.170.20">
    <property type="entry name" value="TonB-dependent receptor, beta-barrel domain"/>
    <property type="match status" value="2"/>
</dbReference>
<keyword evidence="9 11" id="KW-0472">Membrane</keyword>
<dbReference type="InterPro" id="IPR036942">
    <property type="entry name" value="Beta-barrel_TonB_sf"/>
</dbReference>
<dbReference type="InterPro" id="IPR000531">
    <property type="entry name" value="Beta-barrel_TonB"/>
</dbReference>
<evidence type="ECO:0000256" key="8">
    <source>
        <dbReference type="ARBA" id="ARBA00023077"/>
    </source>
</evidence>
<keyword evidence="6" id="KW-0408">Iron</keyword>
<comment type="caution">
    <text evidence="16">The sequence shown here is derived from an EMBL/GenBank/DDBJ whole genome shotgun (WGS) entry which is preliminary data.</text>
</comment>
<evidence type="ECO:0000256" key="13">
    <source>
        <dbReference type="SAM" id="MobiDB-lite"/>
    </source>
</evidence>
<evidence type="ECO:0000259" key="14">
    <source>
        <dbReference type="Pfam" id="PF00593"/>
    </source>
</evidence>
<evidence type="ECO:0000256" key="5">
    <source>
        <dbReference type="ARBA" id="ARBA00022692"/>
    </source>
</evidence>
<protein>
    <submittedName>
        <fullName evidence="16">TonB-dependent receptor</fullName>
    </submittedName>
</protein>
<dbReference type="GO" id="GO:0006826">
    <property type="term" value="P:iron ion transport"/>
    <property type="evidence" value="ECO:0007669"/>
    <property type="project" value="UniProtKB-KW"/>
</dbReference>
<dbReference type="InterPro" id="IPR012910">
    <property type="entry name" value="Plug_dom"/>
</dbReference>
<keyword evidence="17" id="KW-1185">Reference proteome</keyword>
<keyword evidence="2 11" id="KW-0813">Transport</keyword>
<dbReference type="AlphaFoldDB" id="A0A918RLS5"/>
<keyword evidence="8 12" id="KW-0798">TonB box</keyword>
<feature type="region of interest" description="Disordered" evidence="13">
    <location>
        <begin position="1"/>
        <end position="26"/>
    </location>
</feature>
<proteinExistence type="inferred from homology"/>
<dbReference type="PANTHER" id="PTHR32552:SF81">
    <property type="entry name" value="TONB-DEPENDENT OUTER MEMBRANE RECEPTOR"/>
    <property type="match status" value="1"/>
</dbReference>
<dbReference type="Pfam" id="PF07715">
    <property type="entry name" value="Plug"/>
    <property type="match status" value="1"/>
</dbReference>
<dbReference type="PROSITE" id="PS52016">
    <property type="entry name" value="TONB_DEPENDENT_REC_3"/>
    <property type="match status" value="1"/>
</dbReference>
<keyword evidence="4" id="KW-0410">Iron transport</keyword>
<keyword evidence="7" id="KW-0406">Ion transport</keyword>
<evidence type="ECO:0000256" key="9">
    <source>
        <dbReference type="ARBA" id="ARBA00023136"/>
    </source>
</evidence>
<evidence type="ECO:0000259" key="15">
    <source>
        <dbReference type="Pfam" id="PF07715"/>
    </source>
</evidence>